<organism evidence="2">
    <name type="scientific">uncultured Microbacterium sp</name>
    <dbReference type="NCBI Taxonomy" id="191216"/>
    <lineage>
        <taxon>Bacteria</taxon>
        <taxon>Bacillati</taxon>
        <taxon>Actinomycetota</taxon>
        <taxon>Actinomycetes</taxon>
        <taxon>Micrococcales</taxon>
        <taxon>Microbacteriaceae</taxon>
        <taxon>Microbacterium</taxon>
        <taxon>environmental samples</taxon>
    </lineage>
</organism>
<accession>A0A1Y5P3K7</accession>
<proteinExistence type="predicted"/>
<evidence type="ECO:0000256" key="1">
    <source>
        <dbReference type="SAM" id="SignalP"/>
    </source>
</evidence>
<reference evidence="2" key="1">
    <citation type="submission" date="2016-03" db="EMBL/GenBank/DDBJ databases">
        <authorList>
            <person name="Ploux O."/>
        </authorList>
    </citation>
    <scope>NUCLEOTIDE SEQUENCE</scope>
    <source>
        <strain evidence="2">UC1</strain>
    </source>
</reference>
<feature type="signal peptide" evidence="1">
    <location>
        <begin position="1"/>
        <end position="30"/>
    </location>
</feature>
<sequence length="162" mass="16746">MKMSRLAHIAGGSVALAACLGLALAAPAAADPPGDNGTVKIDGVAFDTHPDNEPHVGCRFQVDFYGFDMGDLNAAVTFEGQAPTGKDTPLLWDSVFIGEDAAGGGTDLDAEVTYNLANVISQLGAPHPIQGYHIKLTVNAEGSIGADTKHKVFWVTGCQPPS</sequence>
<dbReference type="EMBL" id="FLQR01000008">
    <property type="protein sequence ID" value="SBS73252.1"/>
    <property type="molecule type" value="Genomic_DNA"/>
</dbReference>
<protein>
    <submittedName>
        <fullName evidence="2">Uncharacterized protein</fullName>
    </submittedName>
</protein>
<evidence type="ECO:0000313" key="2">
    <source>
        <dbReference type="EMBL" id="SBS73252.1"/>
    </source>
</evidence>
<dbReference type="PROSITE" id="PS51257">
    <property type="entry name" value="PROKAR_LIPOPROTEIN"/>
    <property type="match status" value="1"/>
</dbReference>
<name>A0A1Y5P3K7_9MICO</name>
<dbReference type="AlphaFoldDB" id="A0A1Y5P3K7"/>
<feature type="chain" id="PRO_5012418612" evidence="1">
    <location>
        <begin position="31"/>
        <end position="162"/>
    </location>
</feature>
<gene>
    <name evidence="2" type="ORF">MIPYR_40066</name>
</gene>
<keyword evidence="1" id="KW-0732">Signal</keyword>